<keyword evidence="2" id="KW-1185">Reference proteome</keyword>
<organism evidence="1 2">
    <name type="scientific">Papaver atlanticum</name>
    <dbReference type="NCBI Taxonomy" id="357466"/>
    <lineage>
        <taxon>Eukaryota</taxon>
        <taxon>Viridiplantae</taxon>
        <taxon>Streptophyta</taxon>
        <taxon>Embryophyta</taxon>
        <taxon>Tracheophyta</taxon>
        <taxon>Spermatophyta</taxon>
        <taxon>Magnoliopsida</taxon>
        <taxon>Ranunculales</taxon>
        <taxon>Papaveraceae</taxon>
        <taxon>Papaveroideae</taxon>
        <taxon>Papaver</taxon>
    </lineage>
</organism>
<dbReference type="AlphaFoldDB" id="A0AAD4TEK1"/>
<protein>
    <submittedName>
        <fullName evidence="1">Uncharacterized protein</fullName>
    </submittedName>
</protein>
<accession>A0AAD4TEK1</accession>
<sequence length="77" mass="9467">MHDNQRLQNKGLWIDRERKGVGSYVHPVNLVLWKVILFEHQVHSLYLLQCFYIEVECFYVEYFIIPMRSHRKEQQNC</sequence>
<dbReference type="Proteomes" id="UP001202328">
    <property type="component" value="Unassembled WGS sequence"/>
</dbReference>
<comment type="caution">
    <text evidence="1">The sequence shown here is derived from an EMBL/GenBank/DDBJ whole genome shotgun (WGS) entry which is preliminary data.</text>
</comment>
<evidence type="ECO:0000313" key="2">
    <source>
        <dbReference type="Proteomes" id="UP001202328"/>
    </source>
</evidence>
<proteinExistence type="predicted"/>
<gene>
    <name evidence="1" type="ORF">MKW98_017716</name>
</gene>
<reference evidence="1" key="1">
    <citation type="submission" date="2022-04" db="EMBL/GenBank/DDBJ databases">
        <title>A functionally conserved STORR gene fusion in Papaver species that diverged 16.8 million years ago.</title>
        <authorList>
            <person name="Catania T."/>
        </authorList>
    </citation>
    <scope>NUCLEOTIDE SEQUENCE</scope>
    <source>
        <strain evidence="1">S-188037</strain>
    </source>
</reference>
<name>A0AAD4TEK1_9MAGN</name>
<dbReference type="EMBL" id="JAJJMB010002020">
    <property type="protein sequence ID" value="KAI3953892.1"/>
    <property type="molecule type" value="Genomic_DNA"/>
</dbReference>
<evidence type="ECO:0000313" key="1">
    <source>
        <dbReference type="EMBL" id="KAI3953892.1"/>
    </source>
</evidence>